<dbReference type="EMBL" id="KB095539">
    <property type="protein sequence ID" value="ELK01368.1"/>
    <property type="molecule type" value="Genomic_DNA"/>
</dbReference>
<protein>
    <submittedName>
        <fullName evidence="1">Regulator of G-protein signaling 9</fullName>
    </submittedName>
</protein>
<gene>
    <name evidence="1" type="ORF">PAL_GLEAN10000126</name>
</gene>
<organism evidence="1 2">
    <name type="scientific">Pteropus alecto</name>
    <name type="common">Black flying fox</name>
    <dbReference type="NCBI Taxonomy" id="9402"/>
    <lineage>
        <taxon>Eukaryota</taxon>
        <taxon>Metazoa</taxon>
        <taxon>Chordata</taxon>
        <taxon>Craniata</taxon>
        <taxon>Vertebrata</taxon>
        <taxon>Euteleostomi</taxon>
        <taxon>Mammalia</taxon>
        <taxon>Eutheria</taxon>
        <taxon>Laurasiatheria</taxon>
        <taxon>Chiroptera</taxon>
        <taxon>Yinpterochiroptera</taxon>
        <taxon>Pteropodoidea</taxon>
        <taxon>Pteropodidae</taxon>
        <taxon>Pteropodinae</taxon>
        <taxon>Pteropus</taxon>
    </lineage>
</organism>
<evidence type="ECO:0000313" key="2">
    <source>
        <dbReference type="Proteomes" id="UP000010552"/>
    </source>
</evidence>
<keyword evidence="2" id="KW-1185">Reference proteome</keyword>
<dbReference type="Proteomes" id="UP000010552">
    <property type="component" value="Unassembled WGS sequence"/>
</dbReference>
<evidence type="ECO:0000313" key="1">
    <source>
        <dbReference type="EMBL" id="ELK01368.1"/>
    </source>
</evidence>
<sequence>MADPFLPSSSSLPFMRRHLRSSPSPVILRQLEEEAKAREAANTVDITQVMSKLDRRSQLKRELPPK</sequence>
<dbReference type="STRING" id="9402.L5JT32"/>
<proteinExistence type="predicted"/>
<name>L5JT32_PTEAL</name>
<dbReference type="InParanoid" id="L5JT32"/>
<reference evidence="2" key="1">
    <citation type="journal article" date="2013" name="Science">
        <title>Comparative analysis of bat genomes provides insight into the evolution of flight and immunity.</title>
        <authorList>
            <person name="Zhang G."/>
            <person name="Cowled C."/>
            <person name="Shi Z."/>
            <person name="Huang Z."/>
            <person name="Bishop-Lilly K.A."/>
            <person name="Fang X."/>
            <person name="Wynne J.W."/>
            <person name="Xiong Z."/>
            <person name="Baker M.L."/>
            <person name="Zhao W."/>
            <person name="Tachedjian M."/>
            <person name="Zhu Y."/>
            <person name="Zhou P."/>
            <person name="Jiang X."/>
            <person name="Ng J."/>
            <person name="Yang L."/>
            <person name="Wu L."/>
            <person name="Xiao J."/>
            <person name="Feng Y."/>
            <person name="Chen Y."/>
            <person name="Sun X."/>
            <person name="Zhang Y."/>
            <person name="Marsh G.A."/>
            <person name="Crameri G."/>
            <person name="Broder C.C."/>
            <person name="Frey K.G."/>
            <person name="Wang L.F."/>
            <person name="Wang J."/>
        </authorList>
    </citation>
    <scope>NUCLEOTIDE SEQUENCE [LARGE SCALE GENOMIC DNA]</scope>
</reference>
<dbReference type="AlphaFoldDB" id="L5JT32"/>
<accession>L5JT32</accession>